<protein>
    <submittedName>
        <fullName evidence="1">Uncharacterized protein</fullName>
    </submittedName>
</protein>
<keyword evidence="2" id="KW-1185">Reference proteome</keyword>
<dbReference type="AlphaFoldDB" id="A0A2Z6MH93"/>
<evidence type="ECO:0000313" key="2">
    <source>
        <dbReference type="Proteomes" id="UP000242715"/>
    </source>
</evidence>
<dbReference type="Proteomes" id="UP000242715">
    <property type="component" value="Unassembled WGS sequence"/>
</dbReference>
<evidence type="ECO:0000313" key="1">
    <source>
        <dbReference type="EMBL" id="GAU17478.1"/>
    </source>
</evidence>
<reference evidence="2" key="1">
    <citation type="journal article" date="2017" name="Front. Plant Sci.">
        <title>Climate Clever Clovers: New Paradigm to Reduce the Environmental Footprint of Ruminants by Breeding Low Methanogenic Forages Utilizing Haplotype Variation.</title>
        <authorList>
            <person name="Kaur P."/>
            <person name="Appels R."/>
            <person name="Bayer P.E."/>
            <person name="Keeble-Gagnere G."/>
            <person name="Wang J."/>
            <person name="Hirakawa H."/>
            <person name="Shirasawa K."/>
            <person name="Vercoe P."/>
            <person name="Stefanova K."/>
            <person name="Durmic Z."/>
            <person name="Nichols P."/>
            <person name="Revell C."/>
            <person name="Isobe S.N."/>
            <person name="Edwards D."/>
            <person name="Erskine W."/>
        </authorList>
    </citation>
    <scope>NUCLEOTIDE SEQUENCE [LARGE SCALE GENOMIC DNA]</scope>
    <source>
        <strain evidence="2">cv. Daliak</strain>
    </source>
</reference>
<gene>
    <name evidence="1" type="ORF">TSUD_340210</name>
</gene>
<organism evidence="1 2">
    <name type="scientific">Trifolium subterraneum</name>
    <name type="common">Subterranean clover</name>
    <dbReference type="NCBI Taxonomy" id="3900"/>
    <lineage>
        <taxon>Eukaryota</taxon>
        <taxon>Viridiplantae</taxon>
        <taxon>Streptophyta</taxon>
        <taxon>Embryophyta</taxon>
        <taxon>Tracheophyta</taxon>
        <taxon>Spermatophyta</taxon>
        <taxon>Magnoliopsida</taxon>
        <taxon>eudicotyledons</taxon>
        <taxon>Gunneridae</taxon>
        <taxon>Pentapetalae</taxon>
        <taxon>rosids</taxon>
        <taxon>fabids</taxon>
        <taxon>Fabales</taxon>
        <taxon>Fabaceae</taxon>
        <taxon>Papilionoideae</taxon>
        <taxon>50 kb inversion clade</taxon>
        <taxon>NPAAA clade</taxon>
        <taxon>Hologalegina</taxon>
        <taxon>IRL clade</taxon>
        <taxon>Trifolieae</taxon>
        <taxon>Trifolium</taxon>
    </lineage>
</organism>
<proteinExistence type="predicted"/>
<accession>A0A2Z6MH93</accession>
<sequence>MAAKEAVGELTATLGESKSLRDVYEVTGDDLSKRSSKSKLEERIGGFDDDGRSLLGVMTDRELWRRMVAAAAVVTAESHMVVSLRKKMAFGRNKNE</sequence>
<name>A0A2Z6MH93_TRISU</name>
<dbReference type="EMBL" id="DF973172">
    <property type="protein sequence ID" value="GAU17478.1"/>
    <property type="molecule type" value="Genomic_DNA"/>
</dbReference>